<dbReference type="AlphaFoldDB" id="A0AA41RV57"/>
<evidence type="ECO:0000313" key="2">
    <source>
        <dbReference type="Proteomes" id="UP001177140"/>
    </source>
</evidence>
<feature type="non-terminal residue" evidence="1">
    <location>
        <position position="1"/>
    </location>
</feature>
<protein>
    <submittedName>
        <fullName evidence="1">Uncharacterized protein</fullName>
    </submittedName>
</protein>
<accession>A0AA41RV57</accession>
<keyword evidence="2" id="KW-1185">Reference proteome</keyword>
<feature type="non-terminal residue" evidence="1">
    <location>
        <position position="53"/>
    </location>
</feature>
<organism evidence="1 2">
    <name type="scientific">Papaver nudicaule</name>
    <name type="common">Iceland poppy</name>
    <dbReference type="NCBI Taxonomy" id="74823"/>
    <lineage>
        <taxon>Eukaryota</taxon>
        <taxon>Viridiplantae</taxon>
        <taxon>Streptophyta</taxon>
        <taxon>Embryophyta</taxon>
        <taxon>Tracheophyta</taxon>
        <taxon>Spermatophyta</taxon>
        <taxon>Magnoliopsida</taxon>
        <taxon>Ranunculales</taxon>
        <taxon>Papaveraceae</taxon>
        <taxon>Papaveroideae</taxon>
        <taxon>Papaver</taxon>
    </lineage>
</organism>
<dbReference type="EMBL" id="JAJJMA010012031">
    <property type="protein sequence ID" value="MCL7022523.1"/>
    <property type="molecule type" value="Genomic_DNA"/>
</dbReference>
<reference evidence="1" key="1">
    <citation type="submission" date="2022-03" db="EMBL/GenBank/DDBJ databases">
        <title>A functionally conserved STORR gene fusion in Papaver species that diverged 16.8 million years ago.</title>
        <authorList>
            <person name="Catania T."/>
        </authorList>
    </citation>
    <scope>NUCLEOTIDE SEQUENCE</scope>
    <source>
        <strain evidence="1">S-191538</strain>
    </source>
</reference>
<evidence type="ECO:0000313" key="1">
    <source>
        <dbReference type="EMBL" id="MCL7022523.1"/>
    </source>
</evidence>
<dbReference type="Proteomes" id="UP001177140">
    <property type="component" value="Unassembled WGS sequence"/>
</dbReference>
<comment type="caution">
    <text evidence="1">The sequence shown here is derived from an EMBL/GenBank/DDBJ whole genome shotgun (WGS) entry which is preliminary data.</text>
</comment>
<proteinExistence type="predicted"/>
<sequence>ENKERGADLNLIQENQIDEASVEVEIEPESAGVTVSVGHLVDENLKPDVQAAG</sequence>
<name>A0AA41RV57_PAPNU</name>
<gene>
    <name evidence="1" type="ORF">MKW94_014480</name>
</gene>